<feature type="region of interest" description="Disordered" evidence="1">
    <location>
        <begin position="462"/>
        <end position="512"/>
    </location>
</feature>
<comment type="caution">
    <text evidence="3">The sequence shown here is derived from an EMBL/GenBank/DDBJ whole genome shotgun (WGS) entry which is preliminary data.</text>
</comment>
<dbReference type="PANTHER" id="PTHR31677:SF196">
    <property type="entry name" value="ETHYLENE-RESPONSIVE TRANSCRIPTION FACTOR ERF109"/>
    <property type="match status" value="1"/>
</dbReference>
<accession>A0A0M0JVC7</accession>
<protein>
    <recommendedName>
        <fullName evidence="2">PH domain-containing protein</fullName>
    </recommendedName>
</protein>
<reference evidence="4" key="1">
    <citation type="journal article" date="2015" name="PLoS Genet.">
        <title>Genome Sequence and Transcriptome Analyses of Chrysochromulina tobin: Metabolic Tools for Enhanced Algal Fitness in the Prominent Order Prymnesiales (Haptophyceae).</title>
        <authorList>
            <person name="Hovde B.T."/>
            <person name="Deodato C.R."/>
            <person name="Hunsperger H.M."/>
            <person name="Ryken S.A."/>
            <person name="Yost W."/>
            <person name="Jha R.K."/>
            <person name="Patterson J."/>
            <person name="Monnat R.J. Jr."/>
            <person name="Barlow S.B."/>
            <person name="Starkenburg S.R."/>
            <person name="Cattolico R.A."/>
        </authorList>
    </citation>
    <scope>NUCLEOTIDE SEQUENCE</scope>
    <source>
        <strain evidence="4">CCMP291</strain>
    </source>
</reference>
<feature type="non-terminal residue" evidence="3">
    <location>
        <position position="1465"/>
    </location>
</feature>
<gene>
    <name evidence="3" type="ORF">Ctob_014669</name>
</gene>
<evidence type="ECO:0000259" key="2">
    <source>
        <dbReference type="PROSITE" id="PS50003"/>
    </source>
</evidence>
<evidence type="ECO:0000313" key="4">
    <source>
        <dbReference type="Proteomes" id="UP000037460"/>
    </source>
</evidence>
<keyword evidence="4" id="KW-1185">Reference proteome</keyword>
<feature type="region of interest" description="Disordered" evidence="1">
    <location>
        <begin position="1434"/>
        <end position="1465"/>
    </location>
</feature>
<dbReference type="OrthoDB" id="10687606at2759"/>
<evidence type="ECO:0000313" key="3">
    <source>
        <dbReference type="EMBL" id="KOO30490.1"/>
    </source>
</evidence>
<proteinExistence type="predicted"/>
<dbReference type="Proteomes" id="UP000037460">
    <property type="component" value="Unassembled WGS sequence"/>
</dbReference>
<dbReference type="SUPFAM" id="SSF50729">
    <property type="entry name" value="PH domain-like"/>
    <property type="match status" value="3"/>
</dbReference>
<organism evidence="3 4">
    <name type="scientific">Chrysochromulina tobinii</name>
    <dbReference type="NCBI Taxonomy" id="1460289"/>
    <lineage>
        <taxon>Eukaryota</taxon>
        <taxon>Haptista</taxon>
        <taxon>Haptophyta</taxon>
        <taxon>Prymnesiophyceae</taxon>
        <taxon>Prymnesiales</taxon>
        <taxon>Chrysochromulinaceae</taxon>
        <taxon>Chrysochromulina</taxon>
    </lineage>
</organism>
<dbReference type="PANTHER" id="PTHR31677">
    <property type="entry name" value="AP2 DOMAIN CLASS TRANSCRIPTION FACTOR"/>
    <property type="match status" value="1"/>
</dbReference>
<dbReference type="InterPro" id="IPR001849">
    <property type="entry name" value="PH_domain"/>
</dbReference>
<dbReference type="InterPro" id="IPR011993">
    <property type="entry name" value="PH-like_dom_sf"/>
</dbReference>
<sequence>MSAAFWGSVARAHAAAREHLRLDYFRGVGQLLSCYRITASVALITVSSWLELAPARPRREQVTAEATAARAATSQTADGFRQCGRAVLGGSAVFGDCAVLGGSATSVRAGGVRWGRAGQMRELLGKTRARARICQRPWRWPQPRQQRQGAFECLLERGRPAVAEAVAEAVQCALQYIGAERAAAEAAQARSDGPQPLTADEARAAAAAEGLELVLSAGGETGFKGVYENGGRYQARVTENDKLRYLGTFATPGEAALCYARHIGAERAAAEAADARIAAPQPLTADEARAAAAAEGLELVPSASSETGFRGVYRNGGKYKVEITEKGKSRNLGNFATPEEAALCYARHIGAERAAAEAAQARSDGPQPLTADEARAAAAAEGLELVLSAGGETGFKGVYKNGGKFKAQITENGKSRLLGTFATPGEAALCYARHIGGKRKTAEAAQAWNAVPQPLTAKKAKKAKKAAAAAEPKAGEWQGALPGHLWDAERGGPVPRKSGGDPPPPPPEGFRGVFATSHTSAMGAGGFQGVFTAAECLSKAQPRLGDHTVMLPRFTHDCESVVSAAATFGAVRQLPITARPCGWPTSMQVGNSEADEALETAAITAPNPELKMAPRTTAPPLVVPPTAEELTTALEASEEASGVPPMAREGAFSGWVYKRGGLKSKAWKRRYCVYEPKTRAFTYYESDKAAEKDTGRKGRSKVIQSAPVIKSAFHDKVERRLSKAGGQMAGLTQDALAASAADGSKYEFKFHAVDAKGEPRVFECYTESATQYRSWLEAMPHWGSDLTMGWLNKRKHGSKKFSFDRRFVIFDPKTNVFSYYGSEHDAMLDRERRGAVTVATTILYADRFAFYTDEVARLIAAAAKGRFYECVAESAAELHMWMDALPAPARARVEGWVWKHKRCAASSKFHHRYATYEMETGIFSYFTDESLAVPKGRATVLYAVPNHSGREVAPQRTDACKDGTQELSFRTDEGRFFDLVIETAHTRGTPGEVVGGGDLSEIQICGPEARDAWIGALPQPPSFSMQGWVIERYDAVGGILSGKRRRYALFDMSTSLFSLYLTKESALLDDKAPEFRAVVKYALPRPPKEDMMWEFAFNTDEEHREGRGRFHEFASESKAAQEDWIEVLPPPREYTVEGYVHKKSHRTLGAALGAKGEFKLIYGVYDVISGFFAYYEHEQQAALDMPPRGAARVVSAVMRPTKEYPFMFSFFSEDGKDFQLYVDSQPILEMWMAALPINSSANTDKIMMTLRSELDSLKRQLEAEVGSGADLLIQSTAVTPESVLHNMAPLLAKERRGGSNVDAMKLRRELDQLRADNMRLRLAGAGELEPDDEQVLLETFVTSLKEILIMRRARRFDADVFERYSTNLASLPDALMAEMYKNFLLIYLEQADRETLQRMTLELDEVDENVLGFAEMMTIKLGDMMDQPRHVRIASQQNEKKRRIEQQQQHAEGMERERRHYERLA</sequence>
<evidence type="ECO:0000256" key="1">
    <source>
        <dbReference type="SAM" id="MobiDB-lite"/>
    </source>
</evidence>
<name>A0A0M0JVC7_9EUKA</name>
<dbReference type="EMBL" id="JWZX01002213">
    <property type="protein sequence ID" value="KOO30490.1"/>
    <property type="molecule type" value="Genomic_DNA"/>
</dbReference>
<dbReference type="SMART" id="SM00233">
    <property type="entry name" value="PH"/>
    <property type="match status" value="3"/>
</dbReference>
<feature type="compositionally biased region" description="Basic and acidic residues" evidence="1">
    <location>
        <begin position="1452"/>
        <end position="1465"/>
    </location>
</feature>
<feature type="domain" description="PH" evidence="2">
    <location>
        <begin position="649"/>
        <end position="784"/>
    </location>
</feature>
<dbReference type="PROSITE" id="PS50003">
    <property type="entry name" value="PH_DOMAIN"/>
    <property type="match status" value="1"/>
</dbReference>
<dbReference type="Gene3D" id="2.30.29.30">
    <property type="entry name" value="Pleckstrin-homology domain (PH domain)/Phosphotyrosine-binding domain (PTB)"/>
    <property type="match status" value="3"/>
</dbReference>
<dbReference type="CDD" id="cd00821">
    <property type="entry name" value="PH"/>
    <property type="match status" value="1"/>
</dbReference>